<dbReference type="PROSITE" id="PS50009">
    <property type="entry name" value="RASGEF_CAT"/>
    <property type="match status" value="1"/>
</dbReference>
<dbReference type="SUPFAM" id="SSF48366">
    <property type="entry name" value="Ras GEF"/>
    <property type="match status" value="1"/>
</dbReference>
<name>A0A132A875_SARSC</name>
<dbReference type="SMART" id="SM00147">
    <property type="entry name" value="RasGEF"/>
    <property type="match status" value="1"/>
</dbReference>
<dbReference type="Pfam" id="PF00617">
    <property type="entry name" value="RasGEF"/>
    <property type="match status" value="1"/>
</dbReference>
<dbReference type="GO" id="GO:0005085">
    <property type="term" value="F:guanyl-nucleotide exchange factor activity"/>
    <property type="evidence" value="ECO:0007669"/>
    <property type="project" value="InterPro"/>
</dbReference>
<dbReference type="GO" id="GO:0005886">
    <property type="term" value="C:plasma membrane"/>
    <property type="evidence" value="ECO:0007669"/>
    <property type="project" value="TreeGrafter"/>
</dbReference>
<dbReference type="GO" id="GO:0007265">
    <property type="term" value="P:Ras protein signal transduction"/>
    <property type="evidence" value="ECO:0007669"/>
    <property type="project" value="TreeGrafter"/>
</dbReference>
<protein>
    <submittedName>
        <fullName evidence="1">Guanine nucleotide-releasing factor 2-like protein</fullName>
    </submittedName>
</protein>
<dbReference type="Gene3D" id="1.10.840.10">
    <property type="entry name" value="Ras guanine-nucleotide exchange factors catalytic domain"/>
    <property type="match status" value="1"/>
</dbReference>
<dbReference type="InterPro" id="IPR036964">
    <property type="entry name" value="RASGEF_cat_dom_sf"/>
</dbReference>
<reference evidence="1 2" key="1">
    <citation type="journal article" date="2015" name="Parasit. Vectors">
        <title>Draft genome of the scabies mite.</title>
        <authorList>
            <person name="Rider S.D.Jr."/>
            <person name="Morgan M.S."/>
            <person name="Arlian L.G."/>
        </authorList>
    </citation>
    <scope>NUCLEOTIDE SEQUENCE [LARGE SCALE GENOMIC DNA]</scope>
    <source>
        <strain evidence="1">Arlian Lab</strain>
    </source>
</reference>
<dbReference type="PANTHER" id="PTHR23113:SF224">
    <property type="entry name" value="RAP GUANINE NUCLEOTIDE EXCHANGE FACTOR 1"/>
    <property type="match status" value="1"/>
</dbReference>
<gene>
    <name evidence="1" type="ORF">QR98_0056670</name>
</gene>
<accession>A0A132A875</accession>
<dbReference type="AlphaFoldDB" id="A0A132A875"/>
<evidence type="ECO:0000313" key="2">
    <source>
        <dbReference type="Proteomes" id="UP000616769"/>
    </source>
</evidence>
<sequence length="145" mass="17120">MSYWARSQILKCQDQKEREKFMQKFLKIMKYLRKLNNFNSYLAILSALDSAPISRLEWPKVITDSIKEYGSLIDSSSSFRTYRNVLASSKPPCIPYIGLILQDLTFVHIGNSDFLPDGKINWCKHVKQFNILYQMRQFKQWLISI</sequence>
<dbReference type="InterPro" id="IPR001895">
    <property type="entry name" value="RASGEF_cat_dom"/>
</dbReference>
<dbReference type="PANTHER" id="PTHR23113">
    <property type="entry name" value="GUANINE NUCLEOTIDE EXCHANGE FACTOR"/>
    <property type="match status" value="1"/>
</dbReference>
<dbReference type="InterPro" id="IPR023578">
    <property type="entry name" value="Ras_GEF_dom_sf"/>
</dbReference>
<proteinExistence type="predicted"/>
<dbReference type="Proteomes" id="UP000616769">
    <property type="component" value="Unassembled WGS sequence"/>
</dbReference>
<organism evidence="1 2">
    <name type="scientific">Sarcoptes scabiei</name>
    <name type="common">Itch mite</name>
    <name type="synonym">Acarus scabiei</name>
    <dbReference type="NCBI Taxonomy" id="52283"/>
    <lineage>
        <taxon>Eukaryota</taxon>
        <taxon>Metazoa</taxon>
        <taxon>Ecdysozoa</taxon>
        <taxon>Arthropoda</taxon>
        <taxon>Chelicerata</taxon>
        <taxon>Arachnida</taxon>
        <taxon>Acari</taxon>
        <taxon>Acariformes</taxon>
        <taxon>Sarcoptiformes</taxon>
        <taxon>Astigmata</taxon>
        <taxon>Psoroptidia</taxon>
        <taxon>Sarcoptoidea</taxon>
        <taxon>Sarcoptidae</taxon>
        <taxon>Sarcoptinae</taxon>
        <taxon>Sarcoptes</taxon>
    </lineage>
</organism>
<dbReference type="InterPro" id="IPR008937">
    <property type="entry name" value="Ras-like_GEF"/>
</dbReference>
<evidence type="ECO:0000313" key="1">
    <source>
        <dbReference type="EMBL" id="KPM07181.1"/>
    </source>
</evidence>
<comment type="caution">
    <text evidence="1">The sequence shown here is derived from an EMBL/GenBank/DDBJ whole genome shotgun (WGS) entry which is preliminary data.</text>
</comment>
<dbReference type="EMBL" id="JXLN01011366">
    <property type="protein sequence ID" value="KPM07181.1"/>
    <property type="molecule type" value="Genomic_DNA"/>
</dbReference>
<dbReference type="OrthoDB" id="25179at2759"/>
<dbReference type="VEuPathDB" id="VectorBase:SSCA010353"/>